<feature type="compositionally biased region" description="Basic and acidic residues" evidence="9">
    <location>
        <begin position="180"/>
        <end position="192"/>
    </location>
</feature>
<dbReference type="OrthoDB" id="60033at2759"/>
<keyword evidence="5" id="KW-0804">Transcription</keyword>
<accession>A0A077X4D0</accession>
<dbReference type="PANTHER" id="PTHR10015:SF427">
    <property type="entry name" value="HEAT SHOCK FACTOR PROTEIN"/>
    <property type="match status" value="1"/>
</dbReference>
<feature type="region of interest" description="Disordered" evidence="9">
    <location>
        <begin position="180"/>
        <end position="200"/>
    </location>
</feature>
<evidence type="ECO:0000256" key="1">
    <source>
        <dbReference type="ARBA" id="ARBA00004123"/>
    </source>
</evidence>
<protein>
    <recommendedName>
        <fullName evidence="10">HSF-type DNA-binding domain-containing protein</fullName>
    </recommendedName>
</protein>
<sequence>MNFNNIAAPFADHYMDTSGSPSSSLSSPFESPGGSPTAGHFKPYMQQSHQASLQLPTATQQGGGIQPNRPPSPSASSGNSTFVYKLFQILTEEDEQLIKWGQNGTTFIARDSQDLREKVFSKYFKHKSFESFVRQLNMYGFHKVNKQSRGQRGAENQIYEFKHPNFQRHRADLLDEIRRKPNDHSDSRRDANSNHGHNAATDPYVSQMIRQLQQQVDHVQQQLSHVEQELKSSRRREHVQEQIIKSITDYLRQQGAQLQLPSELDFDPECPPPIVISSHDVDASAPHMNIDPIPSSRRATRLTVQTDNLNHLTQGSPLSSPSSSVHQSPVSPMNEYHTAINTPLPPSPSPGPFTDDEGASVGSYQSPNASPMGDPFAMFTSQQQQQQQQFMYNSWQDQQQQHQHNMTMMDPQMMAMMQQQQQQQQQHLHHFTGTNM</sequence>
<evidence type="ECO:0000256" key="4">
    <source>
        <dbReference type="ARBA" id="ARBA00023125"/>
    </source>
</evidence>
<dbReference type="PANTHER" id="PTHR10015">
    <property type="entry name" value="HEAT SHOCK TRANSCRIPTION FACTOR"/>
    <property type="match status" value="1"/>
</dbReference>
<evidence type="ECO:0000256" key="9">
    <source>
        <dbReference type="SAM" id="MobiDB-lite"/>
    </source>
</evidence>
<dbReference type="SMART" id="SM00415">
    <property type="entry name" value="HSF"/>
    <property type="match status" value="1"/>
</dbReference>
<proteinExistence type="inferred from homology"/>
<organism evidence="11">
    <name type="scientific">Lichtheimia ramosa</name>
    <dbReference type="NCBI Taxonomy" id="688394"/>
    <lineage>
        <taxon>Eukaryota</taxon>
        <taxon>Fungi</taxon>
        <taxon>Fungi incertae sedis</taxon>
        <taxon>Mucoromycota</taxon>
        <taxon>Mucoromycotina</taxon>
        <taxon>Mucoromycetes</taxon>
        <taxon>Mucorales</taxon>
        <taxon>Lichtheimiaceae</taxon>
        <taxon>Lichtheimia</taxon>
    </lineage>
</organism>
<feature type="compositionally biased region" description="Low complexity" evidence="9">
    <location>
        <begin position="316"/>
        <end position="332"/>
    </location>
</feature>
<dbReference type="Gene3D" id="1.10.10.10">
    <property type="entry name" value="Winged helix-like DNA-binding domain superfamily/Winged helix DNA-binding domain"/>
    <property type="match status" value="1"/>
</dbReference>
<evidence type="ECO:0000313" key="11">
    <source>
        <dbReference type="EMBL" id="CDS14450.1"/>
    </source>
</evidence>
<evidence type="ECO:0000256" key="3">
    <source>
        <dbReference type="ARBA" id="ARBA00023015"/>
    </source>
</evidence>
<dbReference type="InterPro" id="IPR036388">
    <property type="entry name" value="WH-like_DNA-bd_sf"/>
</dbReference>
<dbReference type="EMBL" id="LK023386">
    <property type="protein sequence ID" value="CDS14450.1"/>
    <property type="molecule type" value="Genomic_DNA"/>
</dbReference>
<dbReference type="AlphaFoldDB" id="A0A077X4D0"/>
<feature type="coiled-coil region" evidence="8">
    <location>
        <begin position="209"/>
        <end position="236"/>
    </location>
</feature>
<feature type="compositionally biased region" description="Low complexity" evidence="9">
    <location>
        <begin position="18"/>
        <end position="35"/>
    </location>
</feature>
<keyword evidence="8" id="KW-0175">Coiled coil</keyword>
<feature type="domain" description="HSF-type DNA-binding" evidence="10">
    <location>
        <begin position="78"/>
        <end position="180"/>
    </location>
</feature>
<evidence type="ECO:0000259" key="10">
    <source>
        <dbReference type="SMART" id="SM00415"/>
    </source>
</evidence>
<feature type="region of interest" description="Disordered" evidence="9">
    <location>
        <begin position="279"/>
        <end position="298"/>
    </location>
</feature>
<keyword evidence="6" id="KW-0539">Nucleus</keyword>
<name>A0A077X4D0_9FUNG</name>
<keyword evidence="3" id="KW-0805">Transcription regulation</keyword>
<dbReference type="GO" id="GO:0003700">
    <property type="term" value="F:DNA-binding transcription factor activity"/>
    <property type="evidence" value="ECO:0007669"/>
    <property type="project" value="InterPro"/>
</dbReference>
<evidence type="ECO:0000256" key="6">
    <source>
        <dbReference type="ARBA" id="ARBA00023242"/>
    </source>
</evidence>
<dbReference type="SUPFAM" id="SSF46785">
    <property type="entry name" value="Winged helix' DNA-binding domain"/>
    <property type="match status" value="1"/>
</dbReference>
<dbReference type="Pfam" id="PF00447">
    <property type="entry name" value="HSF_DNA-bind"/>
    <property type="match status" value="1"/>
</dbReference>
<evidence type="ECO:0000256" key="7">
    <source>
        <dbReference type="RuleBase" id="RU004020"/>
    </source>
</evidence>
<reference evidence="11" key="1">
    <citation type="journal article" date="2014" name="Genome Announc.">
        <title>De novo whole-genome sequence and genome annotation of Lichtheimia ramosa.</title>
        <authorList>
            <person name="Linde J."/>
            <person name="Schwartze V."/>
            <person name="Binder U."/>
            <person name="Lass-Florl C."/>
            <person name="Voigt K."/>
            <person name="Horn F."/>
        </authorList>
    </citation>
    <scope>NUCLEOTIDE SEQUENCE</scope>
    <source>
        <strain evidence="11">JMRC FSU:6197</strain>
    </source>
</reference>
<evidence type="ECO:0000256" key="8">
    <source>
        <dbReference type="SAM" id="Coils"/>
    </source>
</evidence>
<feature type="compositionally biased region" description="Polar residues" evidence="9">
    <location>
        <begin position="45"/>
        <end position="60"/>
    </location>
</feature>
<keyword evidence="4" id="KW-0238">DNA-binding</keyword>
<evidence type="ECO:0000256" key="2">
    <source>
        <dbReference type="ARBA" id="ARBA00006403"/>
    </source>
</evidence>
<dbReference type="GO" id="GO:0043565">
    <property type="term" value="F:sequence-specific DNA binding"/>
    <property type="evidence" value="ECO:0007669"/>
    <property type="project" value="InterPro"/>
</dbReference>
<dbReference type="PRINTS" id="PR00056">
    <property type="entry name" value="HSFDOMAIN"/>
</dbReference>
<feature type="region of interest" description="Disordered" evidence="9">
    <location>
        <begin position="17"/>
        <end position="77"/>
    </location>
</feature>
<feature type="region of interest" description="Disordered" evidence="9">
    <location>
        <begin position="310"/>
        <end position="385"/>
    </location>
</feature>
<gene>
    <name evidence="11" type="ORF">LRAMOSA06619</name>
</gene>
<evidence type="ECO:0000256" key="5">
    <source>
        <dbReference type="ARBA" id="ARBA00023163"/>
    </source>
</evidence>
<comment type="similarity">
    <text evidence="2 7">Belongs to the HSF family.</text>
</comment>
<comment type="subcellular location">
    <subcellularLocation>
        <location evidence="1">Nucleus</location>
    </subcellularLocation>
</comment>
<dbReference type="InterPro" id="IPR036390">
    <property type="entry name" value="WH_DNA-bd_sf"/>
</dbReference>
<dbReference type="InterPro" id="IPR000232">
    <property type="entry name" value="HSF_DNA-bd"/>
</dbReference>
<dbReference type="FunFam" id="1.10.10.10:FF:000027">
    <property type="entry name" value="Heat shock transcription factor 1"/>
    <property type="match status" value="1"/>
</dbReference>
<dbReference type="GO" id="GO:0005634">
    <property type="term" value="C:nucleus"/>
    <property type="evidence" value="ECO:0007669"/>
    <property type="project" value="UniProtKB-SubCell"/>
</dbReference>